<gene>
    <name evidence="2" type="ORF">SAMN02745123_03511</name>
</gene>
<dbReference type="PANTHER" id="PTHR33336">
    <property type="entry name" value="QUINOL MONOOXYGENASE YGIN-RELATED"/>
    <property type="match status" value="1"/>
</dbReference>
<dbReference type="RefSeq" id="WP_072916967.1">
    <property type="nucleotide sequence ID" value="NZ_FRAR01000028.1"/>
</dbReference>
<dbReference type="EMBL" id="FRAR01000028">
    <property type="protein sequence ID" value="SHK89390.1"/>
    <property type="molecule type" value="Genomic_DNA"/>
</dbReference>
<dbReference type="AlphaFoldDB" id="A0A1M6W6F1"/>
<dbReference type="SUPFAM" id="SSF54909">
    <property type="entry name" value="Dimeric alpha+beta barrel"/>
    <property type="match status" value="1"/>
</dbReference>
<keyword evidence="2" id="KW-0560">Oxidoreductase</keyword>
<keyword evidence="3" id="KW-1185">Reference proteome</keyword>
<feature type="domain" description="ABM" evidence="1">
    <location>
        <begin position="2"/>
        <end position="91"/>
    </location>
</feature>
<dbReference type="Proteomes" id="UP000183997">
    <property type="component" value="Unassembled WGS sequence"/>
</dbReference>
<evidence type="ECO:0000313" key="2">
    <source>
        <dbReference type="EMBL" id="SHK89390.1"/>
    </source>
</evidence>
<evidence type="ECO:0000259" key="1">
    <source>
        <dbReference type="PROSITE" id="PS51725"/>
    </source>
</evidence>
<dbReference type="Pfam" id="PF03992">
    <property type="entry name" value="ABM"/>
    <property type="match status" value="1"/>
</dbReference>
<organism evidence="2 3">
    <name type="scientific">Desulforamulus aeronauticus DSM 10349</name>
    <dbReference type="NCBI Taxonomy" id="1121421"/>
    <lineage>
        <taxon>Bacteria</taxon>
        <taxon>Bacillati</taxon>
        <taxon>Bacillota</taxon>
        <taxon>Clostridia</taxon>
        <taxon>Eubacteriales</taxon>
        <taxon>Peptococcaceae</taxon>
        <taxon>Desulforamulus</taxon>
    </lineage>
</organism>
<name>A0A1M6W6F1_9FIRM</name>
<keyword evidence="2" id="KW-0503">Monooxygenase</keyword>
<dbReference type="PROSITE" id="PS51725">
    <property type="entry name" value="ABM"/>
    <property type="match status" value="1"/>
</dbReference>
<dbReference type="GO" id="GO:0004497">
    <property type="term" value="F:monooxygenase activity"/>
    <property type="evidence" value="ECO:0007669"/>
    <property type="project" value="UniProtKB-KW"/>
</dbReference>
<dbReference type="Gene3D" id="3.30.70.100">
    <property type="match status" value="1"/>
</dbReference>
<evidence type="ECO:0000313" key="3">
    <source>
        <dbReference type="Proteomes" id="UP000183997"/>
    </source>
</evidence>
<sequence>MIKVVAKSVIKKDCLEKYNSLVTELIEETRKEKGNVSYELYQDINNPCILTFIEEWSDEESLNLHLQSIHFTTIVPKLGLLRENESEINIYRLIR</sequence>
<dbReference type="InterPro" id="IPR050744">
    <property type="entry name" value="AI-2_Isomerase_LsrG"/>
</dbReference>
<reference evidence="3" key="1">
    <citation type="submission" date="2016-11" db="EMBL/GenBank/DDBJ databases">
        <authorList>
            <person name="Varghese N."/>
            <person name="Submissions S."/>
        </authorList>
    </citation>
    <scope>NUCLEOTIDE SEQUENCE [LARGE SCALE GENOMIC DNA]</scope>
    <source>
        <strain evidence="3">DSM 10349</strain>
    </source>
</reference>
<dbReference type="InterPro" id="IPR011008">
    <property type="entry name" value="Dimeric_a/b-barrel"/>
</dbReference>
<protein>
    <submittedName>
        <fullName evidence="2">Quinol monooxygenase YgiN</fullName>
    </submittedName>
</protein>
<dbReference type="STRING" id="1121421.SAMN02745123_03511"/>
<dbReference type="InterPro" id="IPR007138">
    <property type="entry name" value="ABM_dom"/>
</dbReference>
<proteinExistence type="predicted"/>
<dbReference type="OrthoDB" id="287932at2"/>
<accession>A0A1M6W6F1</accession>
<dbReference type="PANTHER" id="PTHR33336:SF15">
    <property type="entry name" value="ABM DOMAIN-CONTAINING PROTEIN"/>
    <property type="match status" value="1"/>
</dbReference>